<dbReference type="GO" id="GO:0004198">
    <property type="term" value="F:calcium-dependent cysteine-type endopeptidase activity"/>
    <property type="evidence" value="ECO:0007669"/>
    <property type="project" value="InterPro"/>
</dbReference>
<dbReference type="EMBL" id="FQTT01000010">
    <property type="protein sequence ID" value="SHE25323.1"/>
    <property type="molecule type" value="Genomic_DNA"/>
</dbReference>
<dbReference type="InterPro" id="IPR038765">
    <property type="entry name" value="Papain-like_cys_pep_sf"/>
</dbReference>
<keyword evidence="1" id="KW-0645">Protease</keyword>
<feature type="coiled-coil region" evidence="2">
    <location>
        <begin position="77"/>
        <end position="104"/>
    </location>
</feature>
<keyword evidence="6" id="KW-1185">Reference proteome</keyword>
<reference evidence="6" key="1">
    <citation type="submission" date="2016-09" db="EMBL/GenBank/DDBJ databases">
        <authorList>
            <person name="Strepis N."/>
        </authorList>
    </citation>
    <scope>NUCLEOTIDE SEQUENCE [LARGE SCALE GENOMIC DNA]</scope>
</reference>
<organism evidence="5 6">
    <name type="scientific">Actinomyces glycerinitolerans</name>
    <dbReference type="NCBI Taxonomy" id="1892869"/>
    <lineage>
        <taxon>Bacteria</taxon>
        <taxon>Bacillati</taxon>
        <taxon>Actinomycetota</taxon>
        <taxon>Actinomycetes</taxon>
        <taxon>Actinomycetales</taxon>
        <taxon>Actinomycetaceae</taxon>
        <taxon>Actinomyces</taxon>
    </lineage>
</organism>
<feature type="domain" description="Calpain catalytic" evidence="4">
    <location>
        <begin position="208"/>
        <end position="462"/>
    </location>
</feature>
<evidence type="ECO:0000259" key="4">
    <source>
        <dbReference type="PROSITE" id="PS50203"/>
    </source>
</evidence>
<dbReference type="GO" id="GO:0006508">
    <property type="term" value="P:proteolysis"/>
    <property type="evidence" value="ECO:0007669"/>
    <property type="project" value="UniProtKB-KW"/>
</dbReference>
<gene>
    <name evidence="5" type="ORF">ACGLYG10_1539</name>
</gene>
<name>A0A1M4RZB3_9ACTO</name>
<evidence type="ECO:0000256" key="1">
    <source>
        <dbReference type="PROSITE-ProRule" id="PRU00239"/>
    </source>
</evidence>
<dbReference type="SUPFAM" id="SSF54001">
    <property type="entry name" value="Cysteine proteinases"/>
    <property type="match status" value="1"/>
</dbReference>
<dbReference type="Gene3D" id="3.90.70.10">
    <property type="entry name" value="Cysteine proteinases"/>
    <property type="match status" value="1"/>
</dbReference>
<proteinExistence type="predicted"/>
<evidence type="ECO:0000313" key="5">
    <source>
        <dbReference type="EMBL" id="SHE25323.1"/>
    </source>
</evidence>
<dbReference type="Proteomes" id="UP000184291">
    <property type="component" value="Unassembled WGS sequence"/>
</dbReference>
<evidence type="ECO:0000256" key="2">
    <source>
        <dbReference type="SAM" id="Coils"/>
    </source>
</evidence>
<protein>
    <recommendedName>
        <fullName evidence="4">Calpain catalytic domain-containing protein</fullName>
    </recommendedName>
</protein>
<feature type="active site" evidence="1">
    <location>
        <position position="411"/>
    </location>
</feature>
<evidence type="ECO:0000256" key="3">
    <source>
        <dbReference type="SAM" id="MobiDB-lite"/>
    </source>
</evidence>
<feature type="compositionally biased region" description="Basic and acidic residues" evidence="3">
    <location>
        <begin position="174"/>
        <end position="194"/>
    </location>
</feature>
<dbReference type="AlphaFoldDB" id="A0A1M4RZB3"/>
<keyword evidence="2" id="KW-0175">Coiled coil</keyword>
<sequence length="467" mass="49594">MRLRAPWSARSRALPVADSWRTGARVLDKAASGVVSSRLAVPSWQGASADAFRSSSRRLETDLDASITSLLDGASRLEAYAQVLAEAKEALERLRALVGAALLEAVDAGAPAVLVAGVRYAAAGAAVGIRARVSIAAMQTAAALNAVGVGASSRVGSGAAGVGAHGGGGVGAGKGKDDDGTGSKTKFSDEDIRRLRQQADGSSDWDPVDQYKIGDCYFLATLDAYSQSEEGEQFLRDHVRWSEEDQAFIVTLHNFFGFPEEIKVTDYYTDGNQGDDLGGGRRGPNLMSVYERAYGQYLGDHNLPNGRPADAMRAISGQYGPPVVDTRGTSGFLGAVREDHEYTDEEWSQIEQAVKDGRPVVATTAGGDFGDGNTASDATANTDARAADRQHPDAAIDTHDRSGDYQIAEGHAYTVIAIDDKYVTLRNPWAHNNLANGSDAGDDGIIRITREDYEKYFARTDIGGEIP</sequence>
<keyword evidence="1" id="KW-0788">Thiol protease</keyword>
<feature type="compositionally biased region" description="Low complexity" evidence="3">
    <location>
        <begin position="373"/>
        <end position="384"/>
    </location>
</feature>
<feature type="active site" evidence="1">
    <location>
        <position position="427"/>
    </location>
</feature>
<dbReference type="InterPro" id="IPR001300">
    <property type="entry name" value="Peptidase_C2_calpain_cat"/>
</dbReference>
<dbReference type="STRING" id="1892869.ACGLYG10_1539"/>
<evidence type="ECO:0000313" key="6">
    <source>
        <dbReference type="Proteomes" id="UP000184291"/>
    </source>
</evidence>
<feature type="region of interest" description="Disordered" evidence="3">
    <location>
        <begin position="364"/>
        <end position="398"/>
    </location>
</feature>
<keyword evidence="1" id="KW-0378">Hydrolase</keyword>
<dbReference type="PROSITE" id="PS50203">
    <property type="entry name" value="CALPAIN_CAT"/>
    <property type="match status" value="1"/>
</dbReference>
<feature type="active site" evidence="1">
    <location>
        <position position="216"/>
    </location>
</feature>
<feature type="compositionally biased region" description="Basic and acidic residues" evidence="3">
    <location>
        <begin position="385"/>
        <end position="398"/>
    </location>
</feature>
<accession>A0A1M4RZB3</accession>
<feature type="region of interest" description="Disordered" evidence="3">
    <location>
        <begin position="166"/>
        <end position="204"/>
    </location>
</feature>